<dbReference type="InterPro" id="IPR002347">
    <property type="entry name" value="SDR_fam"/>
</dbReference>
<dbReference type="PANTHER" id="PTHR43975:SF2">
    <property type="entry name" value="EG:BACR7A4.14 PROTEIN-RELATED"/>
    <property type="match status" value="1"/>
</dbReference>
<dbReference type="SMART" id="SM00822">
    <property type="entry name" value="PKS_KR"/>
    <property type="match status" value="1"/>
</dbReference>
<dbReference type="PROSITE" id="PS00061">
    <property type="entry name" value="ADH_SHORT"/>
    <property type="match status" value="1"/>
</dbReference>
<dbReference type="InterPro" id="IPR057326">
    <property type="entry name" value="KR_dom"/>
</dbReference>
<dbReference type="GeneID" id="96288275"/>
<dbReference type="Pfam" id="PF13561">
    <property type="entry name" value="adh_short_C2"/>
    <property type="match status" value="1"/>
</dbReference>
<accession>A0ABQ2ZEJ1</accession>
<dbReference type="SUPFAM" id="SSF51735">
    <property type="entry name" value="NAD(P)-binding Rossmann-fold domains"/>
    <property type="match status" value="1"/>
</dbReference>
<sequence>MGQLDNKTALVTGASTGIGLAIARRFAAEGATVYLTGRRKAELDAAVEQVGGHAIGIQGDVSQLGDLDRLFAEIAERSGRLDIVVANAGVGDFGPLGAITEEEYERTTSVNLKGTVFTVQKALPLLSAGASVVLLSSSAALRGVPGLGVYAATKAAIRSLARTWAAELAELAGRGIRVNALVPGPVVTPGGDQLRAAFPRDDRVTAADEPTAPTPLGRAGSPDEVAATALYLASDQSSFTTGAELFVDGGTTQL</sequence>
<evidence type="ECO:0000259" key="3">
    <source>
        <dbReference type="SMART" id="SM00822"/>
    </source>
</evidence>
<comment type="similarity">
    <text evidence="1">Belongs to the short-chain dehydrogenases/reductases (SDR) family.</text>
</comment>
<comment type="caution">
    <text evidence="4">The sequence shown here is derived from an EMBL/GenBank/DDBJ whole genome shotgun (WGS) entry which is preliminary data.</text>
</comment>
<dbReference type="CDD" id="cd05233">
    <property type="entry name" value="SDR_c"/>
    <property type="match status" value="1"/>
</dbReference>
<dbReference type="PANTHER" id="PTHR43975">
    <property type="entry name" value="ZGC:101858"/>
    <property type="match status" value="1"/>
</dbReference>
<protein>
    <submittedName>
        <fullName evidence="4">Oxidoreductase</fullName>
    </submittedName>
</protein>
<keyword evidence="5" id="KW-1185">Reference proteome</keyword>
<dbReference type="InterPro" id="IPR036291">
    <property type="entry name" value="NAD(P)-bd_dom_sf"/>
</dbReference>
<feature type="region of interest" description="Disordered" evidence="2">
    <location>
        <begin position="201"/>
        <end position="220"/>
    </location>
</feature>
<name>A0ABQ2ZEJ1_9ACTN</name>
<dbReference type="RefSeq" id="WP_190025851.1">
    <property type="nucleotide sequence ID" value="NZ_BMUU01000001.1"/>
</dbReference>
<dbReference type="PRINTS" id="PR00080">
    <property type="entry name" value="SDRFAMILY"/>
</dbReference>
<feature type="domain" description="Ketoreductase" evidence="3">
    <location>
        <begin position="7"/>
        <end position="190"/>
    </location>
</feature>
<dbReference type="InterPro" id="IPR020904">
    <property type="entry name" value="Sc_DH/Rdtase_CS"/>
</dbReference>
<proteinExistence type="inferred from homology"/>
<dbReference type="Gene3D" id="3.40.50.720">
    <property type="entry name" value="NAD(P)-binding Rossmann-like Domain"/>
    <property type="match status" value="1"/>
</dbReference>
<evidence type="ECO:0000313" key="5">
    <source>
        <dbReference type="Proteomes" id="UP000600946"/>
    </source>
</evidence>
<dbReference type="PRINTS" id="PR00081">
    <property type="entry name" value="GDHRDH"/>
</dbReference>
<dbReference type="Proteomes" id="UP000600946">
    <property type="component" value="Unassembled WGS sequence"/>
</dbReference>
<organism evidence="4 5">
    <name type="scientific">Streptomyces xanthochromogenes</name>
    <dbReference type="NCBI Taxonomy" id="67384"/>
    <lineage>
        <taxon>Bacteria</taxon>
        <taxon>Bacillati</taxon>
        <taxon>Actinomycetota</taxon>
        <taxon>Actinomycetes</taxon>
        <taxon>Kitasatosporales</taxon>
        <taxon>Streptomycetaceae</taxon>
        <taxon>Streptomyces</taxon>
    </lineage>
</organism>
<gene>
    <name evidence="4" type="ORF">GCM10010326_02320</name>
</gene>
<evidence type="ECO:0000256" key="2">
    <source>
        <dbReference type="SAM" id="MobiDB-lite"/>
    </source>
</evidence>
<evidence type="ECO:0000256" key="1">
    <source>
        <dbReference type="ARBA" id="ARBA00006484"/>
    </source>
</evidence>
<evidence type="ECO:0000313" key="4">
    <source>
        <dbReference type="EMBL" id="GGY14393.1"/>
    </source>
</evidence>
<dbReference type="EMBL" id="BMUU01000001">
    <property type="protein sequence ID" value="GGY14393.1"/>
    <property type="molecule type" value="Genomic_DNA"/>
</dbReference>
<reference evidence="5" key="1">
    <citation type="journal article" date="2019" name="Int. J. Syst. Evol. Microbiol.">
        <title>The Global Catalogue of Microorganisms (GCM) 10K type strain sequencing project: providing services to taxonomists for standard genome sequencing and annotation.</title>
        <authorList>
            <consortium name="The Broad Institute Genomics Platform"/>
            <consortium name="The Broad Institute Genome Sequencing Center for Infectious Disease"/>
            <person name="Wu L."/>
            <person name="Ma J."/>
        </authorList>
    </citation>
    <scope>NUCLEOTIDE SEQUENCE [LARGE SCALE GENOMIC DNA]</scope>
    <source>
        <strain evidence="5">JCM 4594</strain>
    </source>
</reference>